<evidence type="ECO:0000259" key="7">
    <source>
        <dbReference type="Pfam" id="PF10337"/>
    </source>
</evidence>
<dbReference type="InterPro" id="IPR052430">
    <property type="entry name" value="IVT-Associated"/>
</dbReference>
<feature type="compositionally biased region" description="Pro residues" evidence="5">
    <location>
        <begin position="588"/>
        <end position="599"/>
    </location>
</feature>
<dbReference type="Proteomes" id="UP000887229">
    <property type="component" value="Unassembled WGS sequence"/>
</dbReference>
<dbReference type="PRINTS" id="PR02047">
    <property type="entry name" value="BREFELDNASP4"/>
</dbReference>
<evidence type="ECO:0000313" key="9">
    <source>
        <dbReference type="EMBL" id="KAG9257784.1"/>
    </source>
</evidence>
<dbReference type="GeneID" id="70290498"/>
<organism evidence="9 10">
    <name type="scientific">Emericellopsis atlantica</name>
    <dbReference type="NCBI Taxonomy" id="2614577"/>
    <lineage>
        <taxon>Eukaryota</taxon>
        <taxon>Fungi</taxon>
        <taxon>Dikarya</taxon>
        <taxon>Ascomycota</taxon>
        <taxon>Pezizomycotina</taxon>
        <taxon>Sordariomycetes</taxon>
        <taxon>Hypocreomycetidae</taxon>
        <taxon>Hypocreales</taxon>
        <taxon>Bionectriaceae</taxon>
        <taxon>Emericellopsis</taxon>
    </lineage>
</organism>
<dbReference type="Pfam" id="PF10337">
    <property type="entry name" value="ArAE_2_N"/>
    <property type="match status" value="1"/>
</dbReference>
<dbReference type="EMBL" id="MU251245">
    <property type="protein sequence ID" value="KAG9257784.1"/>
    <property type="molecule type" value="Genomic_DNA"/>
</dbReference>
<evidence type="ECO:0000256" key="2">
    <source>
        <dbReference type="ARBA" id="ARBA00022692"/>
    </source>
</evidence>
<dbReference type="GO" id="GO:0016020">
    <property type="term" value="C:membrane"/>
    <property type="evidence" value="ECO:0007669"/>
    <property type="project" value="UniProtKB-SubCell"/>
</dbReference>
<feature type="domain" description="Integral membrane bound transporter" evidence="8">
    <location>
        <begin position="668"/>
        <end position="792"/>
    </location>
</feature>
<feature type="transmembrane region" description="Helical" evidence="6">
    <location>
        <begin position="777"/>
        <end position="800"/>
    </location>
</feature>
<dbReference type="OrthoDB" id="1924968at2759"/>
<evidence type="ECO:0000256" key="4">
    <source>
        <dbReference type="ARBA" id="ARBA00023136"/>
    </source>
</evidence>
<evidence type="ECO:0000256" key="1">
    <source>
        <dbReference type="ARBA" id="ARBA00004141"/>
    </source>
</evidence>
<feature type="transmembrane region" description="Helical" evidence="6">
    <location>
        <begin position="190"/>
        <end position="210"/>
    </location>
</feature>
<dbReference type="RefSeq" id="XP_046121708.1">
    <property type="nucleotide sequence ID" value="XM_046259595.1"/>
</dbReference>
<feature type="transmembrane region" description="Helical" evidence="6">
    <location>
        <begin position="216"/>
        <end position="239"/>
    </location>
</feature>
<evidence type="ECO:0000313" key="10">
    <source>
        <dbReference type="Proteomes" id="UP000887229"/>
    </source>
</evidence>
<sequence>MVAHTGIATADSSRGDGAQYTEHDEKSRGMMDDDPPVRPNLGRRHSSWASMAQIEQMVSNDMLDTKTYGVSELREGFFDAFFLKPTDAPTAEDREYARTTLPQAFDKGSPLSPKHFCWRQAHELRSLTVRVTTTRAGIQLLKSCTAFLIAYILCLVPVVREWLGRYSYIMAVSVILNHPARTVGSQIDGAFFTIIGTAAGLGWGTIALLLSNSTIAARAGFGGVLATFMLVFMGILAWIRSTLVRFHQANLCAGIAITITTLAETHSQRIVWHKLFSYGVSWLYGQAISLVVCCIMFPDAGARPLSTTLHKFFAVAQDALIIPKPRDVRLRRTLAKMYVELSVAYRDLRIDMSITRFRPDDIGELRNLMQTVIRTILSMETETLMFDNLDDGHDVTITVHSPSTDDPITTDNAASRIARLFARPTREILDCLFEGLGRCDAAIMDLSGYRNHLGPPPETSSDLASIQTRLKNALASFDAVEYDLLNSGELPASSIDDADVIPLFLFSRHVRETAAAVQALVTKIEAMQGAPKWPRVYLPSYPFRQAIHRTNRQVRHDRGGINAASYHTTFSEIAKLLEKIKSRDYRPPPRTRPGTPEPDPGGSGVEATHPTMDAGTVDDGTETTKTTKRYKAWKVLRRLQGFESRYAFKVCLVTSLLSVPSYLKGTDWWDEYGAWWVVAVSWIMIHPRVGGNLQDLVTRASVALLGAVWAGAGYAAGDGSPYVLAVFAMIYMVPMLYRFTQSSHPRSGLVGCLSFTVVSLSLQSHSNGGSVMRTATLRGLSFLVGTIVPIVVNWVLWPFVARHELRYALSSMLFFMSIIYRSVVAKYVYFDEGHEPTPEDIARSEMLEGRLREGFVRIRQLLVLTRHEIRLRGPFDPLPYSALADSLERFFEYLIAVRQSALFYNPGYIRDDSAAAGKLLGFRRDAVAAILGNLYILAGALRSQRKVPRYMPSAAAARKKLILRTMELDDEMAKSMHDSEWRRHKQWSEIYSYSYKESLTGCVAQLEELERYTKLICGVQGFDDDFEDENADDSQTL</sequence>
<evidence type="ECO:0000259" key="8">
    <source>
        <dbReference type="Pfam" id="PF13515"/>
    </source>
</evidence>
<comment type="subcellular location">
    <subcellularLocation>
        <location evidence="1">Membrane</location>
        <topology evidence="1">Multi-pass membrane protein</topology>
    </subcellularLocation>
</comment>
<evidence type="ECO:0000256" key="5">
    <source>
        <dbReference type="SAM" id="MobiDB-lite"/>
    </source>
</evidence>
<feature type="compositionally biased region" description="Basic and acidic residues" evidence="5">
    <location>
        <begin position="21"/>
        <end position="31"/>
    </location>
</feature>
<reference evidence="9" key="1">
    <citation type="journal article" date="2021" name="IMA Fungus">
        <title>Genomic characterization of three marine fungi, including Emericellopsis atlantica sp. nov. with signatures of a generalist lifestyle and marine biomass degradation.</title>
        <authorList>
            <person name="Hagestad O.C."/>
            <person name="Hou L."/>
            <person name="Andersen J.H."/>
            <person name="Hansen E.H."/>
            <person name="Altermark B."/>
            <person name="Li C."/>
            <person name="Kuhnert E."/>
            <person name="Cox R.J."/>
            <person name="Crous P.W."/>
            <person name="Spatafora J.W."/>
            <person name="Lail K."/>
            <person name="Amirebrahimi M."/>
            <person name="Lipzen A."/>
            <person name="Pangilinan J."/>
            <person name="Andreopoulos W."/>
            <person name="Hayes R.D."/>
            <person name="Ng V."/>
            <person name="Grigoriev I.V."/>
            <person name="Jackson S.A."/>
            <person name="Sutton T.D.S."/>
            <person name="Dobson A.D.W."/>
            <person name="Rama T."/>
        </authorList>
    </citation>
    <scope>NUCLEOTIDE SEQUENCE</scope>
    <source>
        <strain evidence="9">TS7</strain>
    </source>
</reference>
<keyword evidence="4 6" id="KW-0472">Membrane</keyword>
<dbReference type="InterPro" id="IPR023244">
    <property type="entry name" value="Brefeldin_A-sensitivity_4"/>
</dbReference>
<keyword evidence="3 6" id="KW-1133">Transmembrane helix</keyword>
<accession>A0A9P7ZT19</accession>
<dbReference type="InterPro" id="IPR049453">
    <property type="entry name" value="Memb_transporter_dom"/>
</dbReference>
<feature type="transmembrane region" description="Helical" evidence="6">
    <location>
        <begin position="140"/>
        <end position="159"/>
    </location>
</feature>
<dbReference type="InterPro" id="IPR018823">
    <property type="entry name" value="ArAE_2_N"/>
</dbReference>
<evidence type="ECO:0000256" key="3">
    <source>
        <dbReference type="ARBA" id="ARBA00022989"/>
    </source>
</evidence>
<evidence type="ECO:0000256" key="6">
    <source>
        <dbReference type="SAM" id="Phobius"/>
    </source>
</evidence>
<keyword evidence="2 6" id="KW-0812">Transmembrane</keyword>
<dbReference type="Pfam" id="PF13515">
    <property type="entry name" value="FUSC_2"/>
    <property type="match status" value="1"/>
</dbReference>
<protein>
    <recommendedName>
        <fullName evidence="11">ER transporter 6TM N-terminal domain-containing protein</fullName>
    </recommendedName>
</protein>
<evidence type="ECO:0008006" key="11">
    <source>
        <dbReference type="Google" id="ProtNLM"/>
    </source>
</evidence>
<dbReference type="PANTHER" id="PTHR47804:SF3">
    <property type="entry name" value="PROTEIN BRE4"/>
    <property type="match status" value="1"/>
</dbReference>
<gene>
    <name evidence="9" type="ORF">F5Z01DRAFT_415918</name>
</gene>
<comment type="caution">
    <text evidence="9">The sequence shown here is derived from an EMBL/GenBank/DDBJ whole genome shotgun (WGS) entry which is preliminary data.</text>
</comment>
<dbReference type="PANTHER" id="PTHR47804">
    <property type="entry name" value="60S RIBOSOMAL PROTEIN L19"/>
    <property type="match status" value="1"/>
</dbReference>
<name>A0A9P7ZT19_9HYPO</name>
<dbReference type="AlphaFoldDB" id="A0A9P7ZT19"/>
<feature type="region of interest" description="Disordered" evidence="5">
    <location>
        <begin position="1"/>
        <end position="46"/>
    </location>
</feature>
<feature type="domain" description="Putative ER transporter 6TM N-terminal" evidence="7">
    <location>
        <begin position="140"/>
        <end position="213"/>
    </location>
</feature>
<proteinExistence type="predicted"/>
<keyword evidence="10" id="KW-1185">Reference proteome</keyword>
<feature type="region of interest" description="Disordered" evidence="5">
    <location>
        <begin position="584"/>
        <end position="623"/>
    </location>
</feature>